<dbReference type="Proteomes" id="UP001597400">
    <property type="component" value="Unassembled WGS sequence"/>
</dbReference>
<dbReference type="RefSeq" id="WP_380926985.1">
    <property type="nucleotide sequence ID" value="NZ_JBHUGS010000001.1"/>
</dbReference>
<evidence type="ECO:0000256" key="1">
    <source>
        <dbReference type="ARBA" id="ARBA00010088"/>
    </source>
</evidence>
<dbReference type="PANTHER" id="PTHR21661">
    <property type="entry name" value="EPOXIDE HYDROLASE 1-RELATED"/>
    <property type="match status" value="1"/>
</dbReference>
<protein>
    <submittedName>
        <fullName evidence="3">Alpha/beta fold hydrolase</fullName>
    </submittedName>
</protein>
<organism evidence="3 4">
    <name type="scientific">Sphingomonas arantia</name>
    <dbReference type="NCBI Taxonomy" id="1460676"/>
    <lineage>
        <taxon>Bacteria</taxon>
        <taxon>Pseudomonadati</taxon>
        <taxon>Pseudomonadota</taxon>
        <taxon>Alphaproteobacteria</taxon>
        <taxon>Sphingomonadales</taxon>
        <taxon>Sphingomonadaceae</taxon>
        <taxon>Sphingomonas</taxon>
    </lineage>
</organism>
<keyword evidence="4" id="KW-1185">Reference proteome</keyword>
<dbReference type="InterPro" id="IPR029058">
    <property type="entry name" value="AB_hydrolase_fold"/>
</dbReference>
<dbReference type="Gene3D" id="3.40.50.1820">
    <property type="entry name" value="alpha/beta hydrolase"/>
    <property type="match status" value="1"/>
</dbReference>
<dbReference type="GO" id="GO:0016787">
    <property type="term" value="F:hydrolase activity"/>
    <property type="evidence" value="ECO:0007669"/>
    <property type="project" value="UniProtKB-KW"/>
</dbReference>
<gene>
    <name evidence="3" type="ORF">ACFSGX_01645</name>
</gene>
<proteinExistence type="inferred from homology"/>
<dbReference type="EMBL" id="JBHUGS010000001">
    <property type="protein sequence ID" value="MFD1949469.1"/>
    <property type="molecule type" value="Genomic_DNA"/>
</dbReference>
<reference evidence="4" key="1">
    <citation type="journal article" date="2019" name="Int. J. Syst. Evol. Microbiol.">
        <title>The Global Catalogue of Microorganisms (GCM) 10K type strain sequencing project: providing services to taxonomists for standard genome sequencing and annotation.</title>
        <authorList>
            <consortium name="The Broad Institute Genomics Platform"/>
            <consortium name="The Broad Institute Genome Sequencing Center for Infectious Disease"/>
            <person name="Wu L."/>
            <person name="Ma J."/>
        </authorList>
    </citation>
    <scope>NUCLEOTIDE SEQUENCE [LARGE SCALE GENOMIC DNA]</scope>
    <source>
        <strain evidence="4">CGMCC 1.12702</strain>
    </source>
</reference>
<name>A0ABW4TS58_9SPHN</name>
<dbReference type="PANTHER" id="PTHR21661:SF35">
    <property type="entry name" value="EPOXIDE HYDROLASE"/>
    <property type="match status" value="1"/>
</dbReference>
<evidence type="ECO:0000313" key="4">
    <source>
        <dbReference type="Proteomes" id="UP001597400"/>
    </source>
</evidence>
<evidence type="ECO:0000313" key="3">
    <source>
        <dbReference type="EMBL" id="MFD1949469.1"/>
    </source>
</evidence>
<accession>A0ABW4TS58</accession>
<comment type="caution">
    <text evidence="3">The sequence shown here is derived from an EMBL/GenBank/DDBJ whole genome shotgun (WGS) entry which is preliminary data.</text>
</comment>
<dbReference type="SUPFAM" id="SSF53474">
    <property type="entry name" value="alpha/beta-Hydrolases"/>
    <property type="match status" value="1"/>
</dbReference>
<keyword evidence="2 3" id="KW-0378">Hydrolase</keyword>
<comment type="similarity">
    <text evidence="1">Belongs to the peptidase S33 family.</text>
</comment>
<sequence length="103" mass="11915">MISLDDVLTDISLYWFGESLTGSLRLYKENRLRPLVFEAGERIGPPLGVSVFPKEIAMPPRSWVERVFDVRRWTEMPASGHFAALEKPELLATELRAFFRSFR</sequence>
<evidence type="ECO:0000256" key="2">
    <source>
        <dbReference type="ARBA" id="ARBA00022801"/>
    </source>
</evidence>